<sequence>MCKRERERTPPLIANFTATRSPLETCVAMETHAHTSSSCMTTCPTKGGRMMRKEKEKYLWSWCYFERVRRREIVRLQCWYLVIRVTQLS</sequence>
<dbReference type="EMBL" id="BPLR01007574">
    <property type="protein sequence ID" value="GIY18081.1"/>
    <property type="molecule type" value="Genomic_DNA"/>
</dbReference>
<dbReference type="Proteomes" id="UP001054945">
    <property type="component" value="Unassembled WGS sequence"/>
</dbReference>
<reference evidence="1 2" key="1">
    <citation type="submission" date="2021-06" db="EMBL/GenBank/DDBJ databases">
        <title>Caerostris extrusa draft genome.</title>
        <authorList>
            <person name="Kono N."/>
            <person name="Arakawa K."/>
        </authorList>
    </citation>
    <scope>NUCLEOTIDE SEQUENCE [LARGE SCALE GENOMIC DNA]</scope>
</reference>
<proteinExistence type="predicted"/>
<evidence type="ECO:0000313" key="1">
    <source>
        <dbReference type="EMBL" id="GIY18081.1"/>
    </source>
</evidence>
<name>A0AAV4RBM3_CAEEX</name>
<protein>
    <submittedName>
        <fullName evidence="1">Uncharacterized protein</fullName>
    </submittedName>
</protein>
<comment type="caution">
    <text evidence="1">The sequence shown here is derived from an EMBL/GenBank/DDBJ whole genome shotgun (WGS) entry which is preliminary data.</text>
</comment>
<dbReference type="AlphaFoldDB" id="A0AAV4RBM3"/>
<organism evidence="1 2">
    <name type="scientific">Caerostris extrusa</name>
    <name type="common">Bark spider</name>
    <name type="synonym">Caerostris bankana</name>
    <dbReference type="NCBI Taxonomy" id="172846"/>
    <lineage>
        <taxon>Eukaryota</taxon>
        <taxon>Metazoa</taxon>
        <taxon>Ecdysozoa</taxon>
        <taxon>Arthropoda</taxon>
        <taxon>Chelicerata</taxon>
        <taxon>Arachnida</taxon>
        <taxon>Araneae</taxon>
        <taxon>Araneomorphae</taxon>
        <taxon>Entelegynae</taxon>
        <taxon>Araneoidea</taxon>
        <taxon>Araneidae</taxon>
        <taxon>Caerostris</taxon>
    </lineage>
</organism>
<gene>
    <name evidence="1" type="ORF">CEXT_62241</name>
</gene>
<evidence type="ECO:0000313" key="2">
    <source>
        <dbReference type="Proteomes" id="UP001054945"/>
    </source>
</evidence>
<keyword evidence="2" id="KW-1185">Reference proteome</keyword>
<accession>A0AAV4RBM3</accession>